<protein>
    <submittedName>
        <fullName evidence="1">Uncharacterized protein</fullName>
    </submittedName>
</protein>
<dbReference type="AlphaFoldDB" id="A0A8E0RUH1"/>
<dbReference type="OrthoDB" id="6230219at2759"/>
<keyword evidence="2" id="KW-1185">Reference proteome</keyword>
<name>A0A8E0RUH1_9TREM</name>
<evidence type="ECO:0000313" key="1">
    <source>
        <dbReference type="EMBL" id="KAA0194115.1"/>
    </source>
</evidence>
<dbReference type="EMBL" id="LUCM01004606">
    <property type="protein sequence ID" value="KAA0194115.1"/>
    <property type="molecule type" value="Genomic_DNA"/>
</dbReference>
<sequence>MNDSEFSGPVKNALRNIILCSGEPFLPSEEVLNLFYRYLISVTTSWILKFRTVNLTLEGVLTVLRHQPRKLNLVFNYFRVLSGACDMNLAEDDVSFDSSRPEPTLTRFSELCSHLNITVPADRHTPCSKSPFERGRKLRLVRIDRKISSMSIEEYLNFTKLRQTASLLNLIKSGPPPTFNYLVQYCKKRVVHQCFDVNQVHGTQEVKEDRVGLCLLAHLITDDILDLIDIVLYLRQRLGIELSSPLTPVEIKQGVQRLQSLSGSL</sequence>
<gene>
    <name evidence="1" type="ORF">FBUS_06492</name>
</gene>
<comment type="caution">
    <text evidence="1">The sequence shown here is derived from an EMBL/GenBank/DDBJ whole genome shotgun (WGS) entry which is preliminary data.</text>
</comment>
<reference evidence="1" key="1">
    <citation type="submission" date="2019-05" db="EMBL/GenBank/DDBJ databases">
        <title>Annotation for the trematode Fasciolopsis buski.</title>
        <authorList>
            <person name="Choi Y.-J."/>
        </authorList>
    </citation>
    <scope>NUCLEOTIDE SEQUENCE</scope>
    <source>
        <strain evidence="1">HT</strain>
        <tissue evidence="1">Whole worm</tissue>
    </source>
</reference>
<proteinExistence type="predicted"/>
<accession>A0A8E0RUH1</accession>
<evidence type="ECO:0000313" key="2">
    <source>
        <dbReference type="Proteomes" id="UP000728185"/>
    </source>
</evidence>
<dbReference type="Proteomes" id="UP000728185">
    <property type="component" value="Unassembled WGS sequence"/>
</dbReference>
<organism evidence="1 2">
    <name type="scientific">Fasciolopsis buskii</name>
    <dbReference type="NCBI Taxonomy" id="27845"/>
    <lineage>
        <taxon>Eukaryota</taxon>
        <taxon>Metazoa</taxon>
        <taxon>Spiralia</taxon>
        <taxon>Lophotrochozoa</taxon>
        <taxon>Platyhelminthes</taxon>
        <taxon>Trematoda</taxon>
        <taxon>Digenea</taxon>
        <taxon>Plagiorchiida</taxon>
        <taxon>Echinostomata</taxon>
        <taxon>Echinostomatoidea</taxon>
        <taxon>Fasciolidae</taxon>
        <taxon>Fasciolopsis</taxon>
    </lineage>
</organism>